<reference evidence="3" key="1">
    <citation type="submission" date="2016-06" db="UniProtKB">
        <authorList>
            <consortium name="WormBaseParasite"/>
        </authorList>
    </citation>
    <scope>IDENTIFICATION</scope>
</reference>
<protein>
    <submittedName>
        <fullName evidence="3">Mg_chelatase_C domain-containing protein</fullName>
    </submittedName>
</protein>
<evidence type="ECO:0000313" key="3">
    <source>
        <dbReference type="WBParaSite" id="GPUH_0001228601-mRNA-1"/>
    </source>
</evidence>
<dbReference type="Proteomes" id="UP000271098">
    <property type="component" value="Unassembled WGS sequence"/>
</dbReference>
<proteinExistence type="predicted"/>
<evidence type="ECO:0000313" key="1">
    <source>
        <dbReference type="EMBL" id="VDN20174.1"/>
    </source>
</evidence>
<sequence length="97" mass="10553">MLAAARGSRNSSTLHAVRAGFGGEFRREVWVQVLAESLDASRDYTIRERSLRYARALASRSLPDCAVVAPRPYFRTPVAIAAALRSALSMDVDGKGD</sequence>
<keyword evidence="2" id="KW-1185">Reference proteome</keyword>
<dbReference type="EMBL" id="UYRT01079182">
    <property type="protein sequence ID" value="VDN20174.1"/>
    <property type="molecule type" value="Genomic_DNA"/>
</dbReference>
<dbReference type="AlphaFoldDB" id="A0A183DU81"/>
<dbReference type="WBParaSite" id="GPUH_0001228601-mRNA-1">
    <property type="protein sequence ID" value="GPUH_0001228601-mRNA-1"/>
    <property type="gene ID" value="GPUH_0001228601"/>
</dbReference>
<accession>A0A183DU81</accession>
<gene>
    <name evidence="1" type="ORF">GPUH_LOCUS12272</name>
</gene>
<reference evidence="1 2" key="2">
    <citation type="submission" date="2018-11" db="EMBL/GenBank/DDBJ databases">
        <authorList>
            <consortium name="Pathogen Informatics"/>
        </authorList>
    </citation>
    <scope>NUCLEOTIDE SEQUENCE [LARGE SCALE GENOMIC DNA]</scope>
</reference>
<name>A0A183DU81_9BILA</name>
<evidence type="ECO:0000313" key="2">
    <source>
        <dbReference type="Proteomes" id="UP000271098"/>
    </source>
</evidence>
<organism evidence="3">
    <name type="scientific">Gongylonema pulchrum</name>
    <dbReference type="NCBI Taxonomy" id="637853"/>
    <lineage>
        <taxon>Eukaryota</taxon>
        <taxon>Metazoa</taxon>
        <taxon>Ecdysozoa</taxon>
        <taxon>Nematoda</taxon>
        <taxon>Chromadorea</taxon>
        <taxon>Rhabditida</taxon>
        <taxon>Spirurina</taxon>
        <taxon>Spiruromorpha</taxon>
        <taxon>Spiruroidea</taxon>
        <taxon>Gongylonematidae</taxon>
        <taxon>Gongylonema</taxon>
    </lineage>
</organism>